<evidence type="ECO:0000256" key="1">
    <source>
        <dbReference type="RuleBase" id="RU366020"/>
    </source>
</evidence>
<dbReference type="InterPro" id="IPR036457">
    <property type="entry name" value="PPM-type-like_dom_sf"/>
</dbReference>
<comment type="cofactor">
    <cofactor evidence="1">
        <name>Mg(2+)</name>
        <dbReference type="ChEBI" id="CHEBI:18420"/>
    </cofactor>
</comment>
<dbReference type="InterPro" id="IPR039123">
    <property type="entry name" value="PPTC7"/>
</dbReference>
<dbReference type="Proteomes" id="UP000295252">
    <property type="component" value="Chromosome VIII"/>
</dbReference>
<dbReference type="InParanoid" id="A0A068V2Y3"/>
<evidence type="ECO:0000259" key="2">
    <source>
        <dbReference type="PROSITE" id="PS51746"/>
    </source>
</evidence>
<keyword evidence="1" id="KW-0460">Magnesium</keyword>
<dbReference type="STRING" id="49390.A0A068V2Y3"/>
<dbReference type="PROSITE" id="PS51746">
    <property type="entry name" value="PPM_2"/>
    <property type="match status" value="1"/>
</dbReference>
<dbReference type="GO" id="GO:0046872">
    <property type="term" value="F:metal ion binding"/>
    <property type="evidence" value="ECO:0007669"/>
    <property type="project" value="UniProtKB-UniRule"/>
</dbReference>
<comment type="cofactor">
    <cofactor evidence="1">
        <name>Mn(2+)</name>
        <dbReference type="ChEBI" id="CHEBI:29035"/>
    </cofactor>
</comment>
<dbReference type="SMART" id="SM00332">
    <property type="entry name" value="PP2Cc"/>
    <property type="match status" value="1"/>
</dbReference>
<dbReference type="Pfam" id="PF13672">
    <property type="entry name" value="PP2C_2"/>
    <property type="match status" value="1"/>
</dbReference>
<accession>A0A068V2Y3</accession>
<keyword evidence="1" id="KW-0904">Protein phosphatase</keyword>
<dbReference type="SUPFAM" id="SSF81606">
    <property type="entry name" value="PP2C-like"/>
    <property type="match status" value="1"/>
</dbReference>
<proteinExistence type="inferred from homology"/>
<dbReference type="InterPro" id="IPR001932">
    <property type="entry name" value="PPM-type_phosphatase-like_dom"/>
</dbReference>
<reference evidence="4" key="1">
    <citation type="journal article" date="2014" name="Science">
        <title>The coffee genome provides insight into the convergent evolution of caffeine biosynthesis.</title>
        <authorList>
            <person name="Denoeud F."/>
            <person name="Carretero-Paulet L."/>
            <person name="Dereeper A."/>
            <person name="Droc G."/>
            <person name="Guyot R."/>
            <person name="Pietrella M."/>
            <person name="Zheng C."/>
            <person name="Alberti A."/>
            <person name="Anthony F."/>
            <person name="Aprea G."/>
            <person name="Aury J.M."/>
            <person name="Bento P."/>
            <person name="Bernard M."/>
            <person name="Bocs S."/>
            <person name="Campa C."/>
            <person name="Cenci A."/>
            <person name="Combes M.C."/>
            <person name="Crouzillat D."/>
            <person name="Da Silva C."/>
            <person name="Daddiego L."/>
            <person name="De Bellis F."/>
            <person name="Dussert S."/>
            <person name="Garsmeur O."/>
            <person name="Gayraud T."/>
            <person name="Guignon V."/>
            <person name="Jahn K."/>
            <person name="Jamilloux V."/>
            <person name="Joet T."/>
            <person name="Labadie K."/>
            <person name="Lan T."/>
            <person name="Leclercq J."/>
            <person name="Lepelley M."/>
            <person name="Leroy T."/>
            <person name="Li L.T."/>
            <person name="Librado P."/>
            <person name="Lopez L."/>
            <person name="Munoz A."/>
            <person name="Noel B."/>
            <person name="Pallavicini A."/>
            <person name="Perrotta G."/>
            <person name="Poncet V."/>
            <person name="Pot D."/>
            <person name="Priyono X."/>
            <person name="Rigoreau M."/>
            <person name="Rouard M."/>
            <person name="Rozas J."/>
            <person name="Tranchant-Dubreuil C."/>
            <person name="VanBuren R."/>
            <person name="Zhang Q."/>
            <person name="Andrade A.C."/>
            <person name="Argout X."/>
            <person name="Bertrand B."/>
            <person name="de Kochko A."/>
            <person name="Graziosi G."/>
            <person name="Henry R.J."/>
            <person name="Jayarama X."/>
            <person name="Ming R."/>
            <person name="Nagai C."/>
            <person name="Rounsley S."/>
            <person name="Sankoff D."/>
            <person name="Giuliano G."/>
            <person name="Albert V.A."/>
            <person name="Wincker P."/>
            <person name="Lashermes P."/>
        </authorList>
    </citation>
    <scope>NUCLEOTIDE SEQUENCE [LARGE SCALE GENOMIC DNA]</scope>
    <source>
        <strain evidence="4">cv. DH200-94</strain>
    </source>
</reference>
<protein>
    <recommendedName>
        <fullName evidence="1">Protein phosphatase</fullName>
        <ecNumber evidence="1">3.1.3.16</ecNumber>
    </recommendedName>
</protein>
<evidence type="ECO:0000313" key="4">
    <source>
        <dbReference type="Proteomes" id="UP000295252"/>
    </source>
</evidence>
<keyword evidence="1" id="KW-0479">Metal-binding</keyword>
<dbReference type="EMBL" id="HG739164">
    <property type="protein sequence ID" value="CDP14203.1"/>
    <property type="molecule type" value="Genomic_DNA"/>
</dbReference>
<dbReference type="AlphaFoldDB" id="A0A068V2Y3"/>
<dbReference type="PANTHER" id="PTHR12320:SF81">
    <property type="entry name" value="PROTEIN PHOSPHATASE 2C 23-RELATED"/>
    <property type="match status" value="1"/>
</dbReference>
<dbReference type="PANTHER" id="PTHR12320">
    <property type="entry name" value="PROTEIN PHOSPHATASE 2C"/>
    <property type="match status" value="1"/>
</dbReference>
<evidence type="ECO:0000313" key="3">
    <source>
        <dbReference type="EMBL" id="CDP14203.1"/>
    </source>
</evidence>
<keyword evidence="1" id="KW-0464">Manganese</keyword>
<sequence>MKKMRATKRRKLVQAPIHDGVLNECRYPRKGLKMEAASSYIPKDNEEKPLGEDACFICEETQTIGVADGVGSWGKKGIDAGEYARELMNNASFSVLEQAEEEGSVSPLQVLHEAYWMTKAKGSSTACIVTLQEDFLHAVNIGDSGFLVIKKGKVVFQSPAMQKRFNCPYQLGNERDTPDSAQEFKVDVEHDDVLVVGTDGLFDNLFPHQIGSIVHNCVEGKLSPKMMASLIAELAWYHSLQKDRSTPYTKSAMEVGLVQENYLGGKYDDVTVVVAKIV</sequence>
<keyword evidence="4" id="KW-1185">Reference proteome</keyword>
<comment type="catalytic activity">
    <reaction evidence="1">
        <text>O-phospho-L-seryl-[protein] + H2O = L-seryl-[protein] + phosphate</text>
        <dbReference type="Rhea" id="RHEA:20629"/>
        <dbReference type="Rhea" id="RHEA-COMP:9863"/>
        <dbReference type="Rhea" id="RHEA-COMP:11604"/>
        <dbReference type="ChEBI" id="CHEBI:15377"/>
        <dbReference type="ChEBI" id="CHEBI:29999"/>
        <dbReference type="ChEBI" id="CHEBI:43474"/>
        <dbReference type="ChEBI" id="CHEBI:83421"/>
        <dbReference type="EC" id="3.1.3.16"/>
    </reaction>
</comment>
<comment type="catalytic activity">
    <reaction evidence="1">
        <text>O-phospho-L-threonyl-[protein] + H2O = L-threonyl-[protein] + phosphate</text>
        <dbReference type="Rhea" id="RHEA:47004"/>
        <dbReference type="Rhea" id="RHEA-COMP:11060"/>
        <dbReference type="Rhea" id="RHEA-COMP:11605"/>
        <dbReference type="ChEBI" id="CHEBI:15377"/>
        <dbReference type="ChEBI" id="CHEBI:30013"/>
        <dbReference type="ChEBI" id="CHEBI:43474"/>
        <dbReference type="ChEBI" id="CHEBI:61977"/>
        <dbReference type="EC" id="3.1.3.16"/>
    </reaction>
</comment>
<dbReference type="OrthoDB" id="60843at2759"/>
<dbReference type="EC" id="3.1.3.16" evidence="1"/>
<keyword evidence="1" id="KW-0378">Hydrolase</keyword>
<organism evidence="3 4">
    <name type="scientific">Coffea canephora</name>
    <name type="common">Robusta coffee</name>
    <dbReference type="NCBI Taxonomy" id="49390"/>
    <lineage>
        <taxon>Eukaryota</taxon>
        <taxon>Viridiplantae</taxon>
        <taxon>Streptophyta</taxon>
        <taxon>Embryophyta</taxon>
        <taxon>Tracheophyta</taxon>
        <taxon>Spermatophyta</taxon>
        <taxon>Magnoliopsida</taxon>
        <taxon>eudicotyledons</taxon>
        <taxon>Gunneridae</taxon>
        <taxon>Pentapetalae</taxon>
        <taxon>asterids</taxon>
        <taxon>lamiids</taxon>
        <taxon>Gentianales</taxon>
        <taxon>Rubiaceae</taxon>
        <taxon>Ixoroideae</taxon>
        <taxon>Gardenieae complex</taxon>
        <taxon>Bertiereae - Coffeeae clade</taxon>
        <taxon>Coffeeae</taxon>
        <taxon>Coffea</taxon>
    </lineage>
</organism>
<dbReference type="OMA" id="FYIAKDR"/>
<dbReference type="PhylomeDB" id="A0A068V2Y3"/>
<dbReference type="Gene3D" id="3.60.40.10">
    <property type="entry name" value="PPM-type phosphatase domain"/>
    <property type="match status" value="2"/>
</dbReference>
<feature type="domain" description="PPM-type phosphatase" evidence="2">
    <location>
        <begin position="38"/>
        <end position="277"/>
    </location>
</feature>
<dbReference type="SMART" id="SM00331">
    <property type="entry name" value="PP2C_SIG"/>
    <property type="match status" value="1"/>
</dbReference>
<dbReference type="GO" id="GO:0004722">
    <property type="term" value="F:protein serine/threonine phosphatase activity"/>
    <property type="evidence" value="ECO:0007669"/>
    <property type="project" value="UniProtKB-EC"/>
</dbReference>
<dbReference type="Gramene" id="CDP14203">
    <property type="protein sequence ID" value="CDP14203"/>
    <property type="gene ID" value="GSCOC_T00040464001"/>
</dbReference>
<name>A0A068V2Y3_COFCA</name>
<comment type="similarity">
    <text evidence="1">Belongs to the PP2C family.</text>
</comment>
<gene>
    <name evidence="3" type="ORF">GSCOC_T00040464001</name>
</gene>